<dbReference type="PANTHER" id="PTHR14633:SF3">
    <property type="entry name" value="LITTLE ELONGATION COMPLEX SUBUNIT 2"/>
    <property type="match status" value="1"/>
</dbReference>
<feature type="compositionally biased region" description="Low complexity" evidence="1">
    <location>
        <begin position="566"/>
        <end position="575"/>
    </location>
</feature>
<evidence type="ECO:0000313" key="4">
    <source>
        <dbReference type="Proteomes" id="UP000002279"/>
    </source>
</evidence>
<dbReference type="Pfam" id="PF10505">
    <property type="entry name" value="NARG2_C"/>
    <property type="match status" value="1"/>
</dbReference>
<feature type="compositionally biased region" description="Basic and acidic residues" evidence="1">
    <location>
        <begin position="543"/>
        <end position="564"/>
    </location>
</feature>
<keyword evidence="4" id="KW-1185">Reference proteome</keyword>
<dbReference type="eggNOG" id="ENOG502QUWA">
    <property type="taxonomic scope" value="Eukaryota"/>
</dbReference>
<feature type="compositionally biased region" description="Low complexity" evidence="1">
    <location>
        <begin position="582"/>
        <end position="591"/>
    </location>
</feature>
<dbReference type="GO" id="GO:0035363">
    <property type="term" value="C:histone locus body"/>
    <property type="evidence" value="ECO:0007669"/>
    <property type="project" value="Ensembl"/>
</dbReference>
<feature type="region of interest" description="Disordered" evidence="1">
    <location>
        <begin position="949"/>
        <end position="984"/>
    </location>
</feature>
<dbReference type="AlphaFoldDB" id="F7FNG4"/>
<organism evidence="3 4">
    <name type="scientific">Ornithorhynchus anatinus</name>
    <name type="common">Duckbill platypus</name>
    <dbReference type="NCBI Taxonomy" id="9258"/>
    <lineage>
        <taxon>Eukaryota</taxon>
        <taxon>Metazoa</taxon>
        <taxon>Chordata</taxon>
        <taxon>Craniata</taxon>
        <taxon>Vertebrata</taxon>
        <taxon>Euteleostomi</taxon>
        <taxon>Mammalia</taxon>
        <taxon>Monotremata</taxon>
        <taxon>Ornithorhynchidae</taxon>
        <taxon>Ornithorhynchus</taxon>
    </lineage>
</organism>
<accession>F7FNG4</accession>
<dbReference type="RefSeq" id="XP_028921929.1">
    <property type="nucleotide sequence ID" value="XM_029066096.1"/>
</dbReference>
<dbReference type="GO" id="GO:0015030">
    <property type="term" value="C:Cajal body"/>
    <property type="evidence" value="ECO:0007669"/>
    <property type="project" value="Ensembl"/>
</dbReference>
<dbReference type="GO" id="GO:0045945">
    <property type="term" value="P:positive regulation of transcription by RNA polymerase III"/>
    <property type="evidence" value="ECO:0000318"/>
    <property type="project" value="GO_Central"/>
</dbReference>
<dbReference type="STRING" id="9258.ENSOANP00000019530"/>
<reference evidence="3" key="2">
    <citation type="submission" date="2025-08" db="UniProtKB">
        <authorList>
            <consortium name="Ensembl"/>
        </authorList>
    </citation>
    <scope>IDENTIFICATION</scope>
    <source>
        <strain evidence="3">Glennie</strain>
    </source>
</reference>
<gene>
    <name evidence="3" type="primary">ICE2</name>
</gene>
<feature type="compositionally biased region" description="Basic and acidic residues" evidence="1">
    <location>
        <begin position="474"/>
        <end position="483"/>
    </location>
</feature>
<dbReference type="GO" id="GO:0042796">
    <property type="term" value="P:snRNA transcription by RNA polymerase III"/>
    <property type="evidence" value="ECO:0000318"/>
    <property type="project" value="GO_Central"/>
</dbReference>
<dbReference type="Proteomes" id="UP000002279">
    <property type="component" value="Chromosome 5"/>
</dbReference>
<feature type="region of interest" description="Disordered" evidence="1">
    <location>
        <begin position="407"/>
        <end position="591"/>
    </location>
</feature>
<proteinExistence type="predicted"/>
<evidence type="ECO:0000259" key="2">
    <source>
        <dbReference type="Pfam" id="PF10505"/>
    </source>
</evidence>
<sequence length="984" mass="110006">MAASSPPLSWDVSPQNGTNIFFSRDIYEEYSLGPTLTELHILSTRQIGENVEASANPVESEPTTSSPASAQARVEIKNPKEIVPLPEPRIPYPYFSSLTEGEQKTYVYLLNKYSKQPGSYEAAASNKREYFQYLNMKERVSSEVAEFLKFLQNTAKNCAQDYDTLSEDGVLYTEHFLRVCIEQVRKYPEFYVLHDTTSLMGGKFGMEMALKLEKNLLMLGNARFVKVSFPTMPADLSVDYKSIRSMVTPEQRAAALHDDISKDPNAEKLALKYHPQVALNSRSLFTLLNNHGPEYKEQWEIPVCVKVASISGSKLVKVVYVDSPLPRKEMTVREKNQIFHEIPLESLMSKKSFIPVSAVLMDRTEENPFPMSRDDSRPRSVETSVLGDLGFDDDVTELETFGVTAVKPSKTSDASSPPARPVNPSEILMDKLKVEKQLVASSSSGAEKTKSQEDRAFSRCGYVPDRSRTPFPLHSEESMRSESDDASSLQCCESDENESDEESHMVIFEDSNPKLNSLGKIYNSTKGADVSETDEIRNSPPDRGSDTDEERLIIDEECKNHDPCKVPNVSPNSNPTPDSHKSSSSSSSGKASLESVAGTACSEQRKCISKKVVKRLYKECDPVGQILKMQTELLKPPFKKVAEQTLLNFDNPKQPVAPSVSEQPDLGANGTSLPKPKRTSVFQEEKERLLPDDLQFLVEDKSQYVAPAEGNVVYKLFSLQDQLLLVRCSVQKVQTRPLSSNQRKIRKQSPVFVLPKLEYQACYGVEALTQSELCHLWTESLLHSNCSFYVGHIDAFTSKLFFLEEIPMDILKEKFATLMSANAFNILQHILKKITDLQEGSYLLSHATGDSSVSIYKSSNEKATRTAYNLHKAHCSVPGVSSSLSVPWVPLDPTVLLPYHLSHKRVPCTFPPKPQVFTKKGKVDGTRVQVPNLKKMPISMETGGSCLLAQPAKSKGVARGKKKNNKKRTNKWKKWQSQAQSKPK</sequence>
<dbReference type="OrthoDB" id="6288737at2759"/>
<dbReference type="PANTHER" id="PTHR14633">
    <property type="entry name" value="LITTLE ELONGATION COMPLEX SUBUNIT 2"/>
    <property type="match status" value="1"/>
</dbReference>
<dbReference type="KEGG" id="oaa:100079762"/>
<reference evidence="3 4" key="1">
    <citation type="journal article" date="2008" name="Nature">
        <title>Genome analysis of the platypus reveals unique signatures of evolution.</title>
        <authorList>
            <person name="Warren W.C."/>
            <person name="Hillier L.W."/>
            <person name="Marshall Graves J.A."/>
            <person name="Birney E."/>
            <person name="Ponting C.P."/>
            <person name="Grutzner F."/>
            <person name="Belov K."/>
            <person name="Miller W."/>
            <person name="Clarke L."/>
            <person name="Chinwalla A.T."/>
            <person name="Yang S.P."/>
            <person name="Heger A."/>
            <person name="Locke D.P."/>
            <person name="Miethke P."/>
            <person name="Waters P.D."/>
            <person name="Veyrunes F."/>
            <person name="Fulton L."/>
            <person name="Fulton B."/>
            <person name="Graves T."/>
            <person name="Wallis J."/>
            <person name="Puente X.S."/>
            <person name="Lopez-Otin C."/>
            <person name="Ordonez G.R."/>
            <person name="Eichler E.E."/>
            <person name="Chen L."/>
            <person name="Cheng Z."/>
            <person name="Deakin J.E."/>
            <person name="Alsop A."/>
            <person name="Thompson K."/>
            <person name="Kirby P."/>
            <person name="Papenfuss A.T."/>
            <person name="Wakefield M.J."/>
            <person name="Olender T."/>
            <person name="Lancet D."/>
            <person name="Huttley G.A."/>
            <person name="Smit A.F."/>
            <person name="Pask A."/>
            <person name="Temple-Smith P."/>
            <person name="Batzer M.A."/>
            <person name="Walker J.A."/>
            <person name="Konkel M.K."/>
            <person name="Harris R.S."/>
            <person name="Whittington C.M."/>
            <person name="Wong E.S."/>
            <person name="Gemmell N.J."/>
            <person name="Buschiazzo E."/>
            <person name="Vargas Jentzsch I.M."/>
            <person name="Merkel A."/>
            <person name="Schmitz J."/>
            <person name="Zemann A."/>
            <person name="Churakov G."/>
            <person name="Kriegs J.O."/>
            <person name="Brosius J."/>
            <person name="Murchison E.P."/>
            <person name="Sachidanandam R."/>
            <person name="Smith C."/>
            <person name="Hannon G.J."/>
            <person name="Tsend-Ayush E."/>
            <person name="McMillan D."/>
            <person name="Attenborough R."/>
            <person name="Rens W."/>
            <person name="Ferguson-Smith M."/>
            <person name="Lefevre C.M."/>
            <person name="Sharp J.A."/>
            <person name="Nicholas K.R."/>
            <person name="Ray D.A."/>
            <person name="Kube M."/>
            <person name="Reinhardt R."/>
            <person name="Pringle T.H."/>
            <person name="Taylor J."/>
            <person name="Jones R.C."/>
            <person name="Nixon B."/>
            <person name="Dacheux J.L."/>
            <person name="Niwa H."/>
            <person name="Sekita Y."/>
            <person name="Huang X."/>
            <person name="Stark A."/>
            <person name="Kheradpour P."/>
            <person name="Kellis M."/>
            <person name="Flicek P."/>
            <person name="Chen Y."/>
            <person name="Webber C."/>
            <person name="Hardison R."/>
            <person name="Nelson J."/>
            <person name="Hallsworth-Pepin K."/>
            <person name="Delehaunty K."/>
            <person name="Markovic C."/>
            <person name="Minx P."/>
            <person name="Feng Y."/>
            <person name="Kremitzki C."/>
            <person name="Mitreva M."/>
            <person name="Glasscock J."/>
            <person name="Wylie T."/>
            <person name="Wohldmann P."/>
            <person name="Thiru P."/>
            <person name="Nhan M.N."/>
            <person name="Pohl C.S."/>
            <person name="Smith S.M."/>
            <person name="Hou S."/>
            <person name="Nefedov M."/>
            <person name="de Jong P.J."/>
            <person name="Renfree M.B."/>
            <person name="Mardis E.R."/>
            <person name="Wilson R.K."/>
        </authorList>
    </citation>
    <scope>NUCLEOTIDE SEQUENCE [LARGE SCALE GENOMIC DNA]</scope>
    <source>
        <strain evidence="3 4">Glennie</strain>
    </source>
</reference>
<dbReference type="GeneTree" id="ENSGT00390000006883"/>
<dbReference type="CTD" id="79664"/>
<dbReference type="InParanoid" id="F7FNG4"/>
<feature type="region of interest" description="Disordered" evidence="1">
    <location>
        <begin position="52"/>
        <end position="73"/>
    </location>
</feature>
<evidence type="ECO:0000313" key="3">
    <source>
        <dbReference type="Ensembl" id="ENSOANP00000019530.4"/>
    </source>
</evidence>
<dbReference type="GO" id="GO:0042795">
    <property type="term" value="P:snRNA transcription by RNA polymerase II"/>
    <property type="evidence" value="ECO:0000318"/>
    <property type="project" value="GO_Central"/>
</dbReference>
<reference evidence="3" key="3">
    <citation type="submission" date="2025-09" db="UniProtKB">
        <authorList>
            <consortium name="Ensembl"/>
        </authorList>
    </citation>
    <scope>IDENTIFICATION</scope>
    <source>
        <strain evidence="3">Glennie</strain>
    </source>
</reference>
<dbReference type="Ensembl" id="ENSOANT00000019533.4">
    <property type="protein sequence ID" value="ENSOANP00000019530.4"/>
    <property type="gene ID" value="ENSOANG00000012343.4"/>
</dbReference>
<dbReference type="GO" id="GO:0005829">
    <property type="term" value="C:cytosol"/>
    <property type="evidence" value="ECO:0007669"/>
    <property type="project" value="Ensembl"/>
</dbReference>
<dbReference type="GeneID" id="100079762"/>
<dbReference type="HOGENOM" id="CLU_327237_0_0_1"/>
<feature type="compositionally biased region" description="Basic and acidic residues" evidence="1">
    <location>
        <begin position="447"/>
        <end position="457"/>
    </location>
</feature>
<name>F7FNG4_ORNAN</name>
<dbReference type="OMA" id="LPFHQQH"/>
<dbReference type="InterPro" id="IPR019535">
    <property type="entry name" value="ICE2_C"/>
</dbReference>
<dbReference type="GO" id="GO:0000791">
    <property type="term" value="C:euchromatin"/>
    <property type="evidence" value="ECO:0007669"/>
    <property type="project" value="Ensembl"/>
</dbReference>
<feature type="compositionally biased region" description="Low complexity" evidence="1">
    <location>
        <begin position="975"/>
        <end position="984"/>
    </location>
</feature>
<feature type="compositionally biased region" description="Basic residues" evidence="1">
    <location>
        <begin position="956"/>
        <end position="974"/>
    </location>
</feature>
<dbReference type="GO" id="GO:0008023">
    <property type="term" value="C:transcription elongation factor complex"/>
    <property type="evidence" value="ECO:0007669"/>
    <property type="project" value="Ensembl"/>
</dbReference>
<evidence type="ECO:0000256" key="1">
    <source>
        <dbReference type="SAM" id="MobiDB-lite"/>
    </source>
</evidence>
<feature type="region of interest" description="Disordered" evidence="1">
    <location>
        <begin position="650"/>
        <end position="679"/>
    </location>
</feature>
<protein>
    <submittedName>
        <fullName evidence="3">Interactor of little elongation complex ELL subunit 2</fullName>
    </submittedName>
</protein>
<dbReference type="FunCoup" id="F7FNG4">
    <property type="interactions" value="4106"/>
</dbReference>
<dbReference type="Bgee" id="ENSOANG00000012343">
    <property type="expression patterns" value="Expressed in ovary and 8 other cell types or tissues"/>
</dbReference>
<feature type="domain" description="Little elongation complex subunit 2 C-terminal" evidence="2">
    <location>
        <begin position="702"/>
        <end position="912"/>
    </location>
</feature>